<dbReference type="SUPFAM" id="SSF52540">
    <property type="entry name" value="P-loop containing nucleoside triphosphate hydrolases"/>
    <property type="match status" value="1"/>
</dbReference>
<organism evidence="15">
    <name type="scientific">viral metagenome</name>
    <dbReference type="NCBI Taxonomy" id="1070528"/>
    <lineage>
        <taxon>unclassified sequences</taxon>
        <taxon>metagenomes</taxon>
        <taxon>organismal metagenomes</taxon>
    </lineage>
</organism>
<dbReference type="Gene3D" id="3.40.50.300">
    <property type="entry name" value="P-loop containing nucleotide triphosphate hydrolases"/>
    <property type="match status" value="1"/>
</dbReference>
<evidence type="ECO:0000256" key="5">
    <source>
        <dbReference type="ARBA" id="ARBA00022692"/>
    </source>
</evidence>
<dbReference type="Pfam" id="PF00004">
    <property type="entry name" value="AAA"/>
    <property type="match status" value="1"/>
</dbReference>
<dbReference type="PANTHER" id="PTHR23076">
    <property type="entry name" value="METALLOPROTEASE M41 FTSH"/>
    <property type="match status" value="1"/>
</dbReference>
<dbReference type="InterPro" id="IPR041569">
    <property type="entry name" value="AAA_lid_3"/>
</dbReference>
<evidence type="ECO:0000256" key="7">
    <source>
        <dbReference type="ARBA" id="ARBA00022741"/>
    </source>
</evidence>
<dbReference type="PROSITE" id="PS00674">
    <property type="entry name" value="AAA"/>
    <property type="match status" value="1"/>
</dbReference>
<dbReference type="GO" id="GO:0004176">
    <property type="term" value="F:ATP-dependent peptidase activity"/>
    <property type="evidence" value="ECO:0007669"/>
    <property type="project" value="InterPro"/>
</dbReference>
<dbReference type="Pfam" id="PF17862">
    <property type="entry name" value="AAA_lid_3"/>
    <property type="match status" value="1"/>
</dbReference>
<dbReference type="GO" id="GO:0006508">
    <property type="term" value="P:proteolysis"/>
    <property type="evidence" value="ECO:0007669"/>
    <property type="project" value="UniProtKB-KW"/>
</dbReference>
<keyword evidence="8" id="KW-0378">Hydrolase</keyword>
<dbReference type="InterPro" id="IPR003593">
    <property type="entry name" value="AAA+_ATPase"/>
</dbReference>
<comment type="subcellular location">
    <subcellularLocation>
        <location evidence="2">Membrane</location>
    </subcellularLocation>
</comment>
<keyword evidence="12" id="KW-0482">Metalloprotease</keyword>
<dbReference type="FunFam" id="3.40.50.300:FF:000001">
    <property type="entry name" value="ATP-dependent zinc metalloprotease FtsH"/>
    <property type="match status" value="1"/>
</dbReference>
<dbReference type="InterPro" id="IPR027417">
    <property type="entry name" value="P-loop_NTPase"/>
</dbReference>
<dbReference type="Pfam" id="PF01434">
    <property type="entry name" value="Peptidase_M41"/>
    <property type="match status" value="1"/>
</dbReference>
<keyword evidence="9" id="KW-0862">Zinc</keyword>
<evidence type="ECO:0000256" key="12">
    <source>
        <dbReference type="ARBA" id="ARBA00023049"/>
    </source>
</evidence>
<comment type="similarity">
    <text evidence="3">In the C-terminal section; belongs to the peptidase M41 family.</text>
</comment>
<proteinExistence type="inferred from homology"/>
<dbReference type="InterPro" id="IPR003959">
    <property type="entry name" value="ATPase_AAA_core"/>
</dbReference>
<dbReference type="PANTHER" id="PTHR23076:SF58">
    <property type="entry name" value="INACTIVE ATP-DEPENDENT ZINC METALLOPROTEASE FTSHI 5, CHLOROPLASTIC-RELATED"/>
    <property type="match status" value="1"/>
</dbReference>
<dbReference type="GO" id="GO:0004222">
    <property type="term" value="F:metalloendopeptidase activity"/>
    <property type="evidence" value="ECO:0007669"/>
    <property type="project" value="InterPro"/>
</dbReference>
<feature type="domain" description="AAA+ ATPase" evidence="14">
    <location>
        <begin position="214"/>
        <end position="353"/>
    </location>
</feature>
<dbReference type="InterPro" id="IPR000642">
    <property type="entry name" value="Peptidase_M41"/>
</dbReference>
<evidence type="ECO:0000256" key="11">
    <source>
        <dbReference type="ARBA" id="ARBA00022989"/>
    </source>
</evidence>
<reference evidence="15" key="1">
    <citation type="journal article" date="2020" name="Nature">
        <title>Giant virus diversity and host interactions through global metagenomics.</title>
        <authorList>
            <person name="Schulz F."/>
            <person name="Roux S."/>
            <person name="Paez-Espino D."/>
            <person name="Jungbluth S."/>
            <person name="Walsh D.A."/>
            <person name="Denef V.J."/>
            <person name="McMahon K.D."/>
            <person name="Konstantinidis K.T."/>
            <person name="Eloe-Fadrosh E.A."/>
            <person name="Kyrpides N.C."/>
            <person name="Woyke T."/>
        </authorList>
    </citation>
    <scope>NUCLEOTIDE SEQUENCE</scope>
    <source>
        <strain evidence="15">GVMAG-M-3300023179-91</strain>
    </source>
</reference>
<keyword evidence="7" id="KW-0547">Nucleotide-binding</keyword>
<dbReference type="GO" id="GO:0005524">
    <property type="term" value="F:ATP binding"/>
    <property type="evidence" value="ECO:0007669"/>
    <property type="project" value="UniProtKB-KW"/>
</dbReference>
<dbReference type="EMBL" id="MN739930">
    <property type="protein sequence ID" value="QHT78223.1"/>
    <property type="molecule type" value="Genomic_DNA"/>
</dbReference>
<accession>A0A6C0HDY7</accession>
<keyword evidence="10" id="KW-0067">ATP-binding</keyword>
<dbReference type="InterPro" id="IPR037219">
    <property type="entry name" value="Peptidase_M41-like"/>
</dbReference>
<keyword evidence="13" id="KW-0472">Membrane</keyword>
<comment type="cofactor">
    <cofactor evidence="1">
        <name>Zn(2+)</name>
        <dbReference type="ChEBI" id="CHEBI:29105"/>
    </cofactor>
</comment>
<evidence type="ECO:0000259" key="14">
    <source>
        <dbReference type="SMART" id="SM00382"/>
    </source>
</evidence>
<dbReference type="SUPFAM" id="SSF140990">
    <property type="entry name" value="FtsH protease domain-like"/>
    <property type="match status" value="1"/>
</dbReference>
<evidence type="ECO:0000256" key="6">
    <source>
        <dbReference type="ARBA" id="ARBA00022723"/>
    </source>
</evidence>
<dbReference type="GO" id="GO:0016887">
    <property type="term" value="F:ATP hydrolysis activity"/>
    <property type="evidence" value="ECO:0007669"/>
    <property type="project" value="InterPro"/>
</dbReference>
<evidence type="ECO:0000256" key="9">
    <source>
        <dbReference type="ARBA" id="ARBA00022833"/>
    </source>
</evidence>
<evidence type="ECO:0000256" key="3">
    <source>
        <dbReference type="ARBA" id="ARBA00010044"/>
    </source>
</evidence>
<dbReference type="Gene3D" id="1.10.8.60">
    <property type="match status" value="1"/>
</dbReference>
<dbReference type="CDD" id="cd19501">
    <property type="entry name" value="RecA-like_FtsH"/>
    <property type="match status" value="1"/>
</dbReference>
<protein>
    <recommendedName>
        <fullName evidence="14">AAA+ ATPase domain-containing protein</fullName>
    </recommendedName>
</protein>
<dbReference type="GO" id="GO:0046872">
    <property type="term" value="F:metal ion binding"/>
    <property type="evidence" value="ECO:0007669"/>
    <property type="project" value="UniProtKB-KW"/>
</dbReference>
<keyword evidence="5" id="KW-0812">Transmembrane</keyword>
<keyword evidence="4" id="KW-0645">Protease</keyword>
<keyword evidence="6" id="KW-0479">Metal-binding</keyword>
<evidence type="ECO:0000256" key="1">
    <source>
        <dbReference type="ARBA" id="ARBA00001947"/>
    </source>
</evidence>
<keyword evidence="11" id="KW-1133">Transmembrane helix</keyword>
<dbReference type="GO" id="GO:0009535">
    <property type="term" value="C:chloroplast thylakoid membrane"/>
    <property type="evidence" value="ECO:0007669"/>
    <property type="project" value="TreeGrafter"/>
</dbReference>
<sequence length="630" mass="69379">MKICAFFLIANTIFVNAFRGLKMSSANINEVIKLKYFLPTTGYNSLLNKIENHDISTVYFSEKLDSVISENNEETGSIYGDYSITKINPLITTSLTDLSVKNKVETVFLVDPRPPITTTLANSVLGFIEGNFFPILFLSLLVANFRASQMGPGSPFSMPGMPGSNSLEKDKILVTKANISLSSFAGSPEIFEECTEVVSYLKNDTLYQNAGAEIPRGILLEGPPGTGKTLLAKAIASEADANFVSVAASEFVELFVGMGAAKIRSLFKRARDNKPCIIFIDEIDAVGRQRGTGINMGNDEREQTLNQLLAEMDGFADNEGILIMAATNRKDVLDAALLRPGRFDRVITVPFPDKESRKQILAVHSKNKVLDDSINIDLIAELTNGFSGAQIKNLLNEAAILAAREGKTVITESNILLSLDKLLVGIAKRIDTRDEDARRRVAIHETGHALLAALFDQYFELKKVTIQSTYNGAGGYTIFNEHGNIVDSGLYTKDLLMKRLVISLGGKAAENLFYGDMQVSVGAVQDLKQANSLAQRMIGNYGMGEKLEVFYNENVDNDRTPFLGRSLSMGDKYSDKTKQIFDKESIHLVNMAYMEAKQLLEENMPIMCKVMESLMANVTLTGKEFKDLML</sequence>
<evidence type="ECO:0000256" key="8">
    <source>
        <dbReference type="ARBA" id="ARBA00022801"/>
    </source>
</evidence>
<evidence type="ECO:0000256" key="13">
    <source>
        <dbReference type="ARBA" id="ARBA00023136"/>
    </source>
</evidence>
<dbReference type="Gene3D" id="1.20.58.760">
    <property type="entry name" value="Peptidase M41"/>
    <property type="match status" value="1"/>
</dbReference>
<evidence type="ECO:0000256" key="2">
    <source>
        <dbReference type="ARBA" id="ARBA00004370"/>
    </source>
</evidence>
<evidence type="ECO:0000256" key="4">
    <source>
        <dbReference type="ARBA" id="ARBA00022670"/>
    </source>
</evidence>
<evidence type="ECO:0000256" key="10">
    <source>
        <dbReference type="ARBA" id="ARBA00022840"/>
    </source>
</evidence>
<evidence type="ECO:0000313" key="15">
    <source>
        <dbReference type="EMBL" id="QHT78223.1"/>
    </source>
</evidence>
<dbReference type="FunFam" id="1.10.8.60:FF:000001">
    <property type="entry name" value="ATP-dependent zinc metalloprotease FtsH"/>
    <property type="match status" value="1"/>
</dbReference>
<dbReference type="AlphaFoldDB" id="A0A6C0HDY7"/>
<dbReference type="InterPro" id="IPR003960">
    <property type="entry name" value="ATPase_AAA_CS"/>
</dbReference>
<name>A0A6C0HDY7_9ZZZZ</name>
<dbReference type="SMART" id="SM00382">
    <property type="entry name" value="AAA"/>
    <property type="match status" value="1"/>
</dbReference>